<reference evidence="10 11" key="1">
    <citation type="submission" date="2020-07" db="EMBL/GenBank/DDBJ databases">
        <title>isolation of Luteimonas sp. SJ-16.</title>
        <authorList>
            <person name="Huang X.-X."/>
            <person name="Xu L."/>
            <person name="Sun J.-Q."/>
        </authorList>
    </citation>
    <scope>NUCLEOTIDE SEQUENCE [LARGE SCALE GENOMIC DNA]</scope>
    <source>
        <strain evidence="10 11">SJ-16</strain>
    </source>
</reference>
<name>A0A7Z0QSA6_9GAMM</name>
<dbReference type="Proteomes" id="UP000589896">
    <property type="component" value="Unassembled WGS sequence"/>
</dbReference>
<evidence type="ECO:0000313" key="10">
    <source>
        <dbReference type="EMBL" id="NYZ63941.1"/>
    </source>
</evidence>
<gene>
    <name evidence="10" type="ORF">H0E82_14430</name>
</gene>
<evidence type="ECO:0000256" key="9">
    <source>
        <dbReference type="ARBA" id="ARBA00049401"/>
    </source>
</evidence>
<dbReference type="AlphaFoldDB" id="A0A7Z0QSA6"/>
<comment type="similarity">
    <text evidence="2">Belongs to the nitronate monooxygenase family. NMO class I subfamily.</text>
</comment>
<dbReference type="Pfam" id="PF03060">
    <property type="entry name" value="NMO"/>
    <property type="match status" value="1"/>
</dbReference>
<keyword evidence="4" id="KW-0285">Flavoprotein</keyword>
<dbReference type="GO" id="GO:0018580">
    <property type="term" value="F:nitronate monooxygenase activity"/>
    <property type="evidence" value="ECO:0007669"/>
    <property type="project" value="InterPro"/>
</dbReference>
<evidence type="ECO:0000256" key="4">
    <source>
        <dbReference type="ARBA" id="ARBA00022630"/>
    </source>
</evidence>
<evidence type="ECO:0000256" key="3">
    <source>
        <dbReference type="ARBA" id="ARBA00022575"/>
    </source>
</evidence>
<sequence length="355" mass="36025">MTRPARQRSDAFCARFGLRLPVLLSPMAGACPIALSRAVIEAGGMGAMGAVLSEPGDIGAWMDDLRTAGGGPAQVNLWIPDPAPERDAAAEAAMRTVLAQWGPHVPADAGNATPADFHAQCQALLAAKPAAASSIMGVFPAPFVAQLKSAGIAWFACATTLDEALAAEAAGADAVVAQGFEAGGHRGAFDAASADTQLVGLFALLPRLADALRVPVVAAGGIADGRGIAAALTLGASAVQIGTAFLRSPEAAIPPVWANALASAEPEDAWLTRAFSGRLGRALATAYVRAAASSDVRPQPYPVQRGLTGPMRAAAVRDARIDAMQAWAGQSAASAQARPAASLVTGWWRTADALL</sequence>
<proteinExistence type="inferred from homology"/>
<keyword evidence="11" id="KW-1185">Reference proteome</keyword>
<accession>A0A7Z0QSA6</accession>
<evidence type="ECO:0000256" key="2">
    <source>
        <dbReference type="ARBA" id="ARBA00009881"/>
    </source>
</evidence>
<comment type="catalytic activity">
    <reaction evidence="9">
        <text>3 propionate 3-nitronate + 3 O2 + H2O = 3 3-oxopropanoate + 2 nitrate + nitrite + H2O2 + 3 H(+)</text>
        <dbReference type="Rhea" id="RHEA:57332"/>
        <dbReference type="ChEBI" id="CHEBI:15377"/>
        <dbReference type="ChEBI" id="CHEBI:15378"/>
        <dbReference type="ChEBI" id="CHEBI:15379"/>
        <dbReference type="ChEBI" id="CHEBI:16240"/>
        <dbReference type="ChEBI" id="CHEBI:16301"/>
        <dbReference type="ChEBI" id="CHEBI:17632"/>
        <dbReference type="ChEBI" id="CHEBI:33190"/>
        <dbReference type="ChEBI" id="CHEBI:136067"/>
    </reaction>
</comment>
<evidence type="ECO:0000256" key="6">
    <source>
        <dbReference type="ARBA" id="ARBA00023002"/>
    </source>
</evidence>
<evidence type="ECO:0000256" key="5">
    <source>
        <dbReference type="ARBA" id="ARBA00022643"/>
    </source>
</evidence>
<dbReference type="PROSITE" id="PS51257">
    <property type="entry name" value="PROKAR_LIPOPROTEIN"/>
    <property type="match status" value="1"/>
</dbReference>
<dbReference type="RefSeq" id="WP_180546129.1">
    <property type="nucleotide sequence ID" value="NZ_JACCJZ010000020.1"/>
</dbReference>
<keyword evidence="3" id="KW-0216">Detoxification</keyword>
<keyword evidence="5" id="KW-0288">FMN</keyword>
<dbReference type="SUPFAM" id="SSF51412">
    <property type="entry name" value="Inosine monophosphate dehydrogenase (IMPDH)"/>
    <property type="match status" value="1"/>
</dbReference>
<dbReference type="GO" id="GO:0009636">
    <property type="term" value="P:response to toxic substance"/>
    <property type="evidence" value="ECO:0007669"/>
    <property type="project" value="UniProtKB-KW"/>
</dbReference>
<organism evidence="10 11">
    <name type="scientific">Luteimonas deserti</name>
    <dbReference type="NCBI Taxonomy" id="2752306"/>
    <lineage>
        <taxon>Bacteria</taxon>
        <taxon>Pseudomonadati</taxon>
        <taxon>Pseudomonadota</taxon>
        <taxon>Gammaproteobacteria</taxon>
        <taxon>Lysobacterales</taxon>
        <taxon>Lysobacteraceae</taxon>
        <taxon>Luteimonas</taxon>
    </lineage>
</organism>
<dbReference type="InterPro" id="IPR013785">
    <property type="entry name" value="Aldolase_TIM"/>
</dbReference>
<evidence type="ECO:0000256" key="1">
    <source>
        <dbReference type="ARBA" id="ARBA00001917"/>
    </source>
</evidence>
<evidence type="ECO:0000256" key="8">
    <source>
        <dbReference type="ARBA" id="ARBA00031155"/>
    </source>
</evidence>
<comment type="cofactor">
    <cofactor evidence="1">
        <name>FMN</name>
        <dbReference type="ChEBI" id="CHEBI:58210"/>
    </cofactor>
</comment>
<evidence type="ECO:0000313" key="11">
    <source>
        <dbReference type="Proteomes" id="UP000589896"/>
    </source>
</evidence>
<dbReference type="InterPro" id="IPR004136">
    <property type="entry name" value="NMO"/>
</dbReference>
<dbReference type="PANTHER" id="PTHR42747">
    <property type="entry name" value="NITRONATE MONOOXYGENASE-RELATED"/>
    <property type="match status" value="1"/>
</dbReference>
<dbReference type="PANTHER" id="PTHR42747:SF3">
    <property type="entry name" value="NITRONATE MONOOXYGENASE-RELATED"/>
    <property type="match status" value="1"/>
</dbReference>
<comment type="caution">
    <text evidence="10">The sequence shown here is derived from an EMBL/GenBank/DDBJ whole genome shotgun (WGS) entry which is preliminary data.</text>
</comment>
<evidence type="ECO:0000256" key="7">
    <source>
        <dbReference type="ARBA" id="ARBA00023033"/>
    </source>
</evidence>
<dbReference type="EMBL" id="JACCJZ010000020">
    <property type="protein sequence ID" value="NYZ63941.1"/>
    <property type="molecule type" value="Genomic_DNA"/>
</dbReference>
<keyword evidence="7 10" id="KW-0503">Monooxygenase</keyword>
<protein>
    <recommendedName>
        <fullName evidence="8">Propionate 3-nitronate monooxygenase</fullName>
    </recommendedName>
</protein>
<keyword evidence="6" id="KW-0560">Oxidoreductase</keyword>
<dbReference type="CDD" id="cd04730">
    <property type="entry name" value="NPD_like"/>
    <property type="match status" value="1"/>
</dbReference>
<dbReference type="Gene3D" id="3.20.20.70">
    <property type="entry name" value="Aldolase class I"/>
    <property type="match status" value="1"/>
</dbReference>